<dbReference type="KEGG" id="afla:FHG64_05150"/>
<dbReference type="Proteomes" id="UP000309016">
    <property type="component" value="Chromosome"/>
</dbReference>
<dbReference type="Pfam" id="PF13280">
    <property type="entry name" value="WYL"/>
    <property type="match status" value="1"/>
</dbReference>
<dbReference type="Pfam" id="PF25583">
    <property type="entry name" value="WCX"/>
    <property type="match status" value="1"/>
</dbReference>
<evidence type="ECO:0000259" key="2">
    <source>
        <dbReference type="Pfam" id="PF25583"/>
    </source>
</evidence>
<reference evidence="3 4" key="1">
    <citation type="submission" date="2019-06" db="EMBL/GenBank/DDBJ databases">
        <title>Complete genome sequence of Antarcticibacterium flavum KCTC 52984T from an Antarctic marine sediment.</title>
        <authorList>
            <person name="Lee Y.M."/>
            <person name="Shin S.C."/>
        </authorList>
    </citation>
    <scope>NUCLEOTIDE SEQUENCE [LARGE SCALE GENOMIC DNA]</scope>
    <source>
        <strain evidence="3 4">KCTC 52984</strain>
    </source>
</reference>
<evidence type="ECO:0000259" key="1">
    <source>
        <dbReference type="Pfam" id="PF13280"/>
    </source>
</evidence>
<gene>
    <name evidence="3" type="ORF">FHG64_05150</name>
</gene>
<feature type="domain" description="WYL" evidence="1">
    <location>
        <begin position="119"/>
        <end position="185"/>
    </location>
</feature>
<evidence type="ECO:0000313" key="3">
    <source>
        <dbReference type="EMBL" id="QCY68834.1"/>
    </source>
</evidence>
<sequence length="297" mass="35135">MSRREGIQRHRFIIHQLSKRPSSFKEIQDFLELQESLSEDKLTCSQRTLQRDIKEIEQDYHILIKNDRSRNLYYIAEDGREEHSERLMETFDLYNAMRIGNSFGDHLLFENRKALGTEHMNGLLHAIRHKRLVEFTYEKFEDGAVSRRTVIPIAIKEARNRWYLIGKDGGVVKNFGLDRMSGLEILQKNFKPVKDYNVQSEFEHHFGIINGTGEEPQRVVLSFTPKEGRYISSLPLHHSQQEVLCNKKEHMFEYYLVPTYDFRMELLSYGHTVKVLEPESLKKEIIKQLEIALKSYK</sequence>
<dbReference type="PANTHER" id="PTHR34580">
    <property type="match status" value="1"/>
</dbReference>
<dbReference type="PROSITE" id="PS52050">
    <property type="entry name" value="WYL"/>
    <property type="match status" value="1"/>
</dbReference>
<dbReference type="OrthoDB" id="43316at2"/>
<organism evidence="3 4">
    <name type="scientific">Antarcticibacterium flavum</name>
    <dbReference type="NCBI Taxonomy" id="2058175"/>
    <lineage>
        <taxon>Bacteria</taxon>
        <taxon>Pseudomonadati</taxon>
        <taxon>Bacteroidota</taxon>
        <taxon>Flavobacteriia</taxon>
        <taxon>Flavobacteriales</taxon>
        <taxon>Flavobacteriaceae</taxon>
        <taxon>Antarcticibacterium</taxon>
    </lineage>
</organism>
<evidence type="ECO:0000313" key="4">
    <source>
        <dbReference type="Proteomes" id="UP000309016"/>
    </source>
</evidence>
<feature type="domain" description="WCX" evidence="2">
    <location>
        <begin position="215"/>
        <end position="290"/>
    </location>
</feature>
<name>A0A5B7WZU3_9FLAO</name>
<proteinExistence type="predicted"/>
<dbReference type="PANTHER" id="PTHR34580:SF9">
    <property type="entry name" value="SLL5097 PROTEIN"/>
    <property type="match status" value="1"/>
</dbReference>
<accession>A0A5B7WZU3</accession>
<dbReference type="InterPro" id="IPR051534">
    <property type="entry name" value="CBASS_pafABC_assoc_protein"/>
</dbReference>
<dbReference type="InterPro" id="IPR057727">
    <property type="entry name" value="WCX_dom"/>
</dbReference>
<keyword evidence="4" id="KW-1185">Reference proteome</keyword>
<dbReference type="InterPro" id="IPR026881">
    <property type="entry name" value="WYL_dom"/>
</dbReference>
<dbReference type="RefSeq" id="WP_139065419.1">
    <property type="nucleotide sequence ID" value="NZ_CP040812.1"/>
</dbReference>
<dbReference type="AlphaFoldDB" id="A0A5B7WZU3"/>
<protein>
    <submittedName>
        <fullName evidence="3">WYL domain-containing protein</fullName>
    </submittedName>
</protein>
<dbReference type="EMBL" id="CP040812">
    <property type="protein sequence ID" value="QCY68834.1"/>
    <property type="molecule type" value="Genomic_DNA"/>
</dbReference>